<keyword evidence="2" id="KW-0238">DNA-binding</keyword>
<evidence type="ECO:0000256" key="2">
    <source>
        <dbReference type="ARBA" id="ARBA00023125"/>
    </source>
</evidence>
<dbReference type="FunFam" id="1.10.10.60:FF:000010">
    <property type="entry name" value="Transcriptional activator Myb isoform A"/>
    <property type="match status" value="1"/>
</dbReference>
<sequence length="254" mass="29863">MRSKAKHSKKSRHSLKAAKDFFTKRRAWSSQEDEAIRKLVIENGTKQWTVISEKLSLQFNSQRTGKQCRERWHNHLNPGINKDNWSLDEELLLFENHEKLGNKWAEISKFLPGRTDNSIKNHFYSTIRKRFRKIKGIDGTREDLKEHDKLLSSKILSSLQKKKRQTQDNDVSTTLDENSVKDEECEKSESFPEFMPLEEDELIITGHHISNPFSSATVSSYYEEAPVEFMWTDDPYLCEEVFMMPLSTQESFHM</sequence>
<evidence type="ECO:0000313" key="6">
    <source>
        <dbReference type="EMBL" id="CAG9320787.1"/>
    </source>
</evidence>
<dbReference type="Pfam" id="PF00249">
    <property type="entry name" value="Myb_DNA-binding"/>
    <property type="match status" value="2"/>
</dbReference>
<dbReference type="InterPro" id="IPR001005">
    <property type="entry name" value="SANT/Myb"/>
</dbReference>
<dbReference type="PANTHER" id="PTHR45614">
    <property type="entry name" value="MYB PROTEIN-RELATED"/>
    <property type="match status" value="1"/>
</dbReference>
<feature type="region of interest" description="Disordered" evidence="3">
    <location>
        <begin position="162"/>
        <end position="190"/>
    </location>
</feature>
<organism evidence="6 7">
    <name type="scientific">Blepharisma stoltei</name>
    <dbReference type="NCBI Taxonomy" id="1481888"/>
    <lineage>
        <taxon>Eukaryota</taxon>
        <taxon>Sar</taxon>
        <taxon>Alveolata</taxon>
        <taxon>Ciliophora</taxon>
        <taxon>Postciliodesmatophora</taxon>
        <taxon>Heterotrichea</taxon>
        <taxon>Heterotrichida</taxon>
        <taxon>Blepharismidae</taxon>
        <taxon>Blepharisma</taxon>
    </lineage>
</organism>
<gene>
    <name evidence="6" type="ORF">BSTOLATCC_MIC27367</name>
</gene>
<dbReference type="InterPro" id="IPR009057">
    <property type="entry name" value="Homeodomain-like_sf"/>
</dbReference>
<evidence type="ECO:0000313" key="7">
    <source>
        <dbReference type="Proteomes" id="UP001162131"/>
    </source>
</evidence>
<dbReference type="PANTHER" id="PTHR45614:SF274">
    <property type="entry name" value="MYB-LIKE DNA-BINDING PROTEIN"/>
    <property type="match status" value="1"/>
</dbReference>
<dbReference type="InterPro" id="IPR050560">
    <property type="entry name" value="MYB_TF"/>
</dbReference>
<evidence type="ECO:0000259" key="5">
    <source>
        <dbReference type="PROSITE" id="PS51294"/>
    </source>
</evidence>
<dbReference type="AlphaFoldDB" id="A0AAU9JIY0"/>
<dbReference type="GO" id="GO:0005634">
    <property type="term" value="C:nucleus"/>
    <property type="evidence" value="ECO:0007669"/>
    <property type="project" value="TreeGrafter"/>
</dbReference>
<feature type="domain" description="Myb-like" evidence="4">
    <location>
        <begin position="77"/>
        <end position="127"/>
    </location>
</feature>
<dbReference type="PROSITE" id="PS50090">
    <property type="entry name" value="MYB_LIKE"/>
    <property type="match status" value="2"/>
</dbReference>
<accession>A0AAU9JIY0</accession>
<evidence type="ECO:0000256" key="3">
    <source>
        <dbReference type="SAM" id="MobiDB-lite"/>
    </source>
</evidence>
<feature type="compositionally biased region" description="Polar residues" evidence="3">
    <location>
        <begin position="168"/>
        <end position="177"/>
    </location>
</feature>
<dbReference type="SUPFAM" id="SSF46689">
    <property type="entry name" value="Homeodomain-like"/>
    <property type="match status" value="1"/>
</dbReference>
<comment type="caution">
    <text evidence="6">The sequence shown here is derived from an EMBL/GenBank/DDBJ whole genome shotgun (WGS) entry which is preliminary data.</text>
</comment>
<dbReference type="CDD" id="cd00167">
    <property type="entry name" value="SANT"/>
    <property type="match status" value="2"/>
</dbReference>
<evidence type="ECO:0000259" key="4">
    <source>
        <dbReference type="PROSITE" id="PS50090"/>
    </source>
</evidence>
<dbReference type="SMART" id="SM00717">
    <property type="entry name" value="SANT"/>
    <property type="match status" value="2"/>
</dbReference>
<reference evidence="6" key="1">
    <citation type="submission" date="2021-09" db="EMBL/GenBank/DDBJ databases">
        <authorList>
            <consortium name="AG Swart"/>
            <person name="Singh M."/>
            <person name="Singh A."/>
            <person name="Seah K."/>
            <person name="Emmerich C."/>
        </authorList>
    </citation>
    <scope>NUCLEOTIDE SEQUENCE</scope>
    <source>
        <strain evidence="6">ATCC30299</strain>
    </source>
</reference>
<dbReference type="GO" id="GO:0000981">
    <property type="term" value="F:DNA-binding transcription factor activity, RNA polymerase II-specific"/>
    <property type="evidence" value="ECO:0007669"/>
    <property type="project" value="TreeGrafter"/>
</dbReference>
<feature type="domain" description="Myb-like" evidence="4">
    <location>
        <begin position="24"/>
        <end position="76"/>
    </location>
</feature>
<feature type="domain" description="HTH myb-type" evidence="5">
    <location>
        <begin position="20"/>
        <end position="80"/>
    </location>
</feature>
<dbReference type="Gene3D" id="1.10.10.60">
    <property type="entry name" value="Homeodomain-like"/>
    <property type="match status" value="2"/>
</dbReference>
<feature type="compositionally biased region" description="Basic and acidic residues" evidence="3">
    <location>
        <begin position="178"/>
        <end position="190"/>
    </location>
</feature>
<dbReference type="InterPro" id="IPR017930">
    <property type="entry name" value="Myb_dom"/>
</dbReference>
<proteinExistence type="predicted"/>
<keyword evidence="1" id="KW-0677">Repeat</keyword>
<dbReference type="EMBL" id="CAJZBQ010000027">
    <property type="protein sequence ID" value="CAG9320787.1"/>
    <property type="molecule type" value="Genomic_DNA"/>
</dbReference>
<keyword evidence="7" id="KW-1185">Reference proteome</keyword>
<feature type="domain" description="HTH myb-type" evidence="5">
    <location>
        <begin position="81"/>
        <end position="131"/>
    </location>
</feature>
<dbReference type="Proteomes" id="UP001162131">
    <property type="component" value="Unassembled WGS sequence"/>
</dbReference>
<protein>
    <submittedName>
        <fullName evidence="6">Uncharacterized protein</fullName>
    </submittedName>
</protein>
<dbReference type="GO" id="GO:0000978">
    <property type="term" value="F:RNA polymerase II cis-regulatory region sequence-specific DNA binding"/>
    <property type="evidence" value="ECO:0007669"/>
    <property type="project" value="TreeGrafter"/>
</dbReference>
<evidence type="ECO:0000256" key="1">
    <source>
        <dbReference type="ARBA" id="ARBA00022737"/>
    </source>
</evidence>
<dbReference type="PROSITE" id="PS51294">
    <property type="entry name" value="HTH_MYB"/>
    <property type="match status" value="2"/>
</dbReference>
<name>A0AAU9JIY0_9CILI</name>